<evidence type="ECO:0000313" key="3">
    <source>
        <dbReference type="Proteomes" id="UP001497045"/>
    </source>
</evidence>
<dbReference type="InterPro" id="IPR029063">
    <property type="entry name" value="SAM-dependent_MTases_sf"/>
</dbReference>
<accession>A0ABU9IEQ1</accession>
<dbReference type="GO" id="GO:0008168">
    <property type="term" value="F:methyltransferase activity"/>
    <property type="evidence" value="ECO:0007669"/>
    <property type="project" value="UniProtKB-KW"/>
</dbReference>
<name>A0ABU9IEQ1_9SPHN</name>
<dbReference type="EMBL" id="JBBYHV010000001">
    <property type="protein sequence ID" value="MEL1250893.1"/>
    <property type="molecule type" value="Genomic_DNA"/>
</dbReference>
<evidence type="ECO:0000256" key="1">
    <source>
        <dbReference type="SAM" id="SignalP"/>
    </source>
</evidence>
<evidence type="ECO:0000313" key="2">
    <source>
        <dbReference type="EMBL" id="MEL1250893.1"/>
    </source>
</evidence>
<feature type="signal peptide" evidence="1">
    <location>
        <begin position="1"/>
        <end position="23"/>
    </location>
</feature>
<organism evidence="2 3">
    <name type="scientific">Aurantiacibacter gilvus</name>
    <dbReference type="NCBI Taxonomy" id="3139141"/>
    <lineage>
        <taxon>Bacteria</taxon>
        <taxon>Pseudomonadati</taxon>
        <taxon>Pseudomonadota</taxon>
        <taxon>Alphaproteobacteria</taxon>
        <taxon>Sphingomonadales</taxon>
        <taxon>Erythrobacteraceae</taxon>
        <taxon>Aurantiacibacter</taxon>
    </lineage>
</organism>
<comment type="caution">
    <text evidence="2">The sequence shown here is derived from an EMBL/GenBank/DDBJ whole genome shotgun (WGS) entry which is preliminary data.</text>
</comment>
<protein>
    <submittedName>
        <fullName evidence="2">Methyltransferase</fullName>
    </submittedName>
</protein>
<dbReference type="SUPFAM" id="SSF53335">
    <property type="entry name" value="S-adenosyl-L-methionine-dependent methyltransferases"/>
    <property type="match status" value="1"/>
</dbReference>
<keyword evidence="2" id="KW-0489">Methyltransferase</keyword>
<gene>
    <name evidence="2" type="ORF">AAEO60_09440</name>
</gene>
<keyword evidence="3" id="KW-1185">Reference proteome</keyword>
<reference evidence="2 3" key="1">
    <citation type="submission" date="2024-04" db="EMBL/GenBank/DDBJ databases">
        <title>Aurantiacibacter sp. DGU6 16S ribosomal RNA gene Genome sequencing and assembly.</title>
        <authorList>
            <person name="Park S."/>
        </authorList>
    </citation>
    <scope>NUCLEOTIDE SEQUENCE [LARGE SCALE GENOMIC DNA]</scope>
    <source>
        <strain evidence="2 3">DGU6</strain>
    </source>
</reference>
<keyword evidence="2" id="KW-0808">Transferase</keyword>
<sequence>MRYSLLTGVCFAVAMAFSAPALAQVSIAEAVASPDRYEGALVMDEGRKPAEVLAWARIEAGMDVADIMPGLGYWTEIMAPIVGPEGSVAALQPEQFYNEDRANALWDSILAANPGAARVRYPFDQFSYAADSFDLVLINNSYHDIYWQSEQYRIPLSDPDVLVTGLFAATRPGGHVVVIDHAADAGSEPRASVDAMHRIAADVVIADFERAGFVLVDRSDLLANPADDHTRSVFDEALDGYSDRFMLKFRKPAA</sequence>
<dbReference type="Proteomes" id="UP001497045">
    <property type="component" value="Unassembled WGS sequence"/>
</dbReference>
<keyword evidence="1" id="KW-0732">Signal</keyword>
<dbReference type="RefSeq" id="WP_341673403.1">
    <property type="nucleotide sequence ID" value="NZ_JBBYHV010000001.1"/>
</dbReference>
<proteinExistence type="predicted"/>
<dbReference type="Gene3D" id="3.40.50.150">
    <property type="entry name" value="Vaccinia Virus protein VP39"/>
    <property type="match status" value="1"/>
</dbReference>
<dbReference type="GO" id="GO:0032259">
    <property type="term" value="P:methylation"/>
    <property type="evidence" value="ECO:0007669"/>
    <property type="project" value="UniProtKB-KW"/>
</dbReference>
<feature type="chain" id="PRO_5047260722" evidence="1">
    <location>
        <begin position="24"/>
        <end position="254"/>
    </location>
</feature>